<evidence type="ECO:0000313" key="1">
    <source>
        <dbReference type="EMBL" id="KAG8001445.1"/>
    </source>
</evidence>
<organism evidence="1 2">
    <name type="scientific">Nibea albiflora</name>
    <name type="common">Yellow drum</name>
    <name type="synonym">Corvina albiflora</name>
    <dbReference type="NCBI Taxonomy" id="240163"/>
    <lineage>
        <taxon>Eukaryota</taxon>
        <taxon>Metazoa</taxon>
        <taxon>Chordata</taxon>
        <taxon>Craniata</taxon>
        <taxon>Vertebrata</taxon>
        <taxon>Euteleostomi</taxon>
        <taxon>Actinopterygii</taxon>
        <taxon>Neopterygii</taxon>
        <taxon>Teleostei</taxon>
        <taxon>Neoteleostei</taxon>
        <taxon>Acanthomorphata</taxon>
        <taxon>Eupercaria</taxon>
        <taxon>Sciaenidae</taxon>
        <taxon>Nibea</taxon>
    </lineage>
</organism>
<keyword evidence="2" id="KW-1185">Reference proteome</keyword>
<name>A0ACB7EGT5_NIBAL</name>
<dbReference type="Proteomes" id="UP000805704">
    <property type="component" value="Chromosome 7"/>
</dbReference>
<comment type="caution">
    <text evidence="1">The sequence shown here is derived from an EMBL/GenBank/DDBJ whole genome shotgun (WGS) entry which is preliminary data.</text>
</comment>
<dbReference type="EMBL" id="CM024795">
    <property type="protein sequence ID" value="KAG8001445.1"/>
    <property type="molecule type" value="Genomic_DNA"/>
</dbReference>
<gene>
    <name evidence="1" type="ORF">GBF38_007103</name>
</gene>
<accession>A0ACB7EGT5</accession>
<protein>
    <submittedName>
        <fullName evidence="1">Uncharacterized protein</fullName>
    </submittedName>
</protein>
<sequence>MTCEFEAQNCTEYNLTLRSDSRYEELQCNLQRCAKGRCCCSFQMILVFGETHTATVFKGGERMGSKVISISEGIKPRVPTDVSVKESNGNFQVMWNTNMNSSISDELTANVTYHKKGHTVKESKYVTPTKINGRSSYEILGRDLEPSTTYMVSVKSYTEWSHRFSDSSEEVEFTTPASTDAPLLAVIISLSLVAIIVSGAIYGCYVMFKTKWWDTVAKCPNPKLHDMRPREQAIFKPVLPVISSVCLELLVPDDNQPGLRSLTDTSSGSPQQSSEISTGSSCFAEREPVNIIAGVQDALREACASISPISPLTTNAHAESNKDSGLFSAPNNHCGTRPDHMRPFVFDNKTYFTSLSSFPHQITTDNSEDQTQAEMLCDSAYQPNEGACFEQQAQAHLPVVSSFIKVDMSYQQCNESVEES</sequence>
<proteinExistence type="predicted"/>
<reference evidence="1" key="1">
    <citation type="submission" date="2020-04" db="EMBL/GenBank/DDBJ databases">
        <title>A chromosome-scale assembly and high-density genetic map of the yellow drum (Nibea albiflora) genome.</title>
        <authorList>
            <person name="Xu D."/>
            <person name="Zhang W."/>
            <person name="Chen R."/>
            <person name="Tan P."/>
            <person name="Wang L."/>
            <person name="Song H."/>
            <person name="Tian L."/>
            <person name="Zhu Q."/>
            <person name="Wang B."/>
        </authorList>
    </citation>
    <scope>NUCLEOTIDE SEQUENCE</scope>
    <source>
        <strain evidence="1">ZJHYS-2018</strain>
    </source>
</reference>
<evidence type="ECO:0000313" key="2">
    <source>
        <dbReference type="Proteomes" id="UP000805704"/>
    </source>
</evidence>